<evidence type="ECO:0008006" key="4">
    <source>
        <dbReference type="Google" id="ProtNLM"/>
    </source>
</evidence>
<dbReference type="InterPro" id="IPR043504">
    <property type="entry name" value="Peptidase_S1_PA_chymotrypsin"/>
</dbReference>
<dbReference type="AlphaFoldDB" id="A0A397W2V8"/>
<keyword evidence="3" id="KW-1185">Reference proteome</keyword>
<protein>
    <recommendedName>
        <fullName evidence="4">Peptidase S1 domain-containing protein</fullName>
    </recommendedName>
</protein>
<dbReference type="InterPro" id="IPR009003">
    <property type="entry name" value="Peptidase_S1_PA"/>
</dbReference>
<reference evidence="2 3" key="1">
    <citation type="submission" date="2018-06" db="EMBL/GenBank/DDBJ databases">
        <title>Comparative genomics reveals the genomic features of Rhizophagus irregularis, R. cerebriforme, R. diaphanum and Gigaspora rosea, and their symbiotic lifestyle signature.</title>
        <authorList>
            <person name="Morin E."/>
            <person name="San Clemente H."/>
            <person name="Chen E.C.H."/>
            <person name="De La Providencia I."/>
            <person name="Hainaut M."/>
            <person name="Kuo A."/>
            <person name="Kohler A."/>
            <person name="Murat C."/>
            <person name="Tang N."/>
            <person name="Roy S."/>
            <person name="Loubradou J."/>
            <person name="Henrissat B."/>
            <person name="Grigoriev I.V."/>
            <person name="Corradi N."/>
            <person name="Roux C."/>
            <person name="Martin F.M."/>
        </authorList>
    </citation>
    <scope>NUCLEOTIDE SEQUENCE [LARGE SCALE GENOMIC DNA]</scope>
    <source>
        <strain evidence="2 3">DAOM 194757</strain>
    </source>
</reference>
<dbReference type="Proteomes" id="UP000266673">
    <property type="component" value="Unassembled WGS sequence"/>
</dbReference>
<keyword evidence="1" id="KW-0732">Signal</keyword>
<dbReference type="EMBL" id="QKWP01000130">
    <property type="protein sequence ID" value="RIB26603.1"/>
    <property type="molecule type" value="Genomic_DNA"/>
</dbReference>
<accession>A0A397W2V8</accession>
<evidence type="ECO:0000256" key="1">
    <source>
        <dbReference type="SAM" id="SignalP"/>
    </source>
</evidence>
<dbReference type="Gene3D" id="2.40.10.10">
    <property type="entry name" value="Trypsin-like serine proteases"/>
    <property type="match status" value="2"/>
</dbReference>
<proteinExistence type="predicted"/>
<evidence type="ECO:0000313" key="2">
    <source>
        <dbReference type="EMBL" id="RIB26603.1"/>
    </source>
</evidence>
<feature type="signal peptide" evidence="1">
    <location>
        <begin position="1"/>
        <end position="20"/>
    </location>
</feature>
<comment type="caution">
    <text evidence="2">The sequence shown here is derived from an EMBL/GenBank/DDBJ whole genome shotgun (WGS) entry which is preliminary data.</text>
</comment>
<feature type="chain" id="PRO_5017394595" description="Peptidase S1 domain-containing protein" evidence="1">
    <location>
        <begin position="21"/>
        <end position="300"/>
    </location>
</feature>
<organism evidence="2 3">
    <name type="scientific">Gigaspora rosea</name>
    <dbReference type="NCBI Taxonomy" id="44941"/>
    <lineage>
        <taxon>Eukaryota</taxon>
        <taxon>Fungi</taxon>
        <taxon>Fungi incertae sedis</taxon>
        <taxon>Mucoromycota</taxon>
        <taxon>Glomeromycotina</taxon>
        <taxon>Glomeromycetes</taxon>
        <taxon>Diversisporales</taxon>
        <taxon>Gigasporaceae</taxon>
        <taxon>Gigaspora</taxon>
    </lineage>
</organism>
<dbReference type="SUPFAM" id="SSF50494">
    <property type="entry name" value="Trypsin-like serine proteases"/>
    <property type="match status" value="1"/>
</dbReference>
<evidence type="ECO:0000313" key="3">
    <source>
        <dbReference type="Proteomes" id="UP000266673"/>
    </source>
</evidence>
<sequence length="300" mass="33602">MNKKFTFYLLIALIMIPSHASIISQRNNVSNTLAFRTLEKIKETSRFKNKHKRNKGNKTRNENKIYPRNEVVEPVSSKMYTHNFPIGLFLIDNEEIHVEDNICTASVINTANGNIGLTAAHCLFDIDGIPIDLDLLSFSPGYDNGDDGPLGAIPIEATAIPFVHMVDLETKDYALVRFNFARGKLQDYTGALGYRFDIGDDEPTNAFGYPKNGGLEDCPKDGEHLCEWQGNTEKTDYYTISNVALGDGSSGGPFISQYDRDENLGYAYAVYRGYDIQNNQGIAAIWDEITFFNLLLQLTP</sequence>
<name>A0A397W2V8_9GLOM</name>
<dbReference type="OrthoDB" id="10299606at2759"/>
<gene>
    <name evidence="2" type="ORF">C2G38_2240672</name>
</gene>